<dbReference type="Pfam" id="PF11951">
    <property type="entry name" value="Fungal_trans_2"/>
    <property type="match status" value="1"/>
</dbReference>
<evidence type="ECO:0000313" key="3">
    <source>
        <dbReference type="EMBL" id="KAF2002048.1"/>
    </source>
</evidence>
<dbReference type="PANTHER" id="PTHR38791">
    <property type="entry name" value="ZN(II)2CYS6 TRANSCRIPTION FACTOR (EUROFUNG)-RELATED-RELATED"/>
    <property type="match status" value="1"/>
</dbReference>
<organism evidence="3 4">
    <name type="scientific">Amniculicola lignicola CBS 123094</name>
    <dbReference type="NCBI Taxonomy" id="1392246"/>
    <lineage>
        <taxon>Eukaryota</taxon>
        <taxon>Fungi</taxon>
        <taxon>Dikarya</taxon>
        <taxon>Ascomycota</taxon>
        <taxon>Pezizomycotina</taxon>
        <taxon>Dothideomycetes</taxon>
        <taxon>Pleosporomycetidae</taxon>
        <taxon>Pleosporales</taxon>
        <taxon>Amniculicolaceae</taxon>
        <taxon>Amniculicola</taxon>
    </lineage>
</organism>
<dbReference type="GO" id="GO:0000981">
    <property type="term" value="F:DNA-binding transcription factor activity, RNA polymerase II-specific"/>
    <property type="evidence" value="ECO:0007669"/>
    <property type="project" value="InterPro"/>
</dbReference>
<evidence type="ECO:0000256" key="1">
    <source>
        <dbReference type="ARBA" id="ARBA00023242"/>
    </source>
</evidence>
<dbReference type="EMBL" id="ML977579">
    <property type="protein sequence ID" value="KAF2002048.1"/>
    <property type="molecule type" value="Genomic_DNA"/>
</dbReference>
<dbReference type="InterPro" id="IPR021858">
    <property type="entry name" value="Fun_TF"/>
</dbReference>
<sequence length="581" mass="65427">MVYRGRPSTGCLRCRKRKIKCDEKSDGCVNCASKGFVCPGYENAMDRIFQNETDHVKEKAIKSKAKAIAKREERWAIAKCDKSLVKERETLEQLTIPLLTTAVDHGINFFMTTYVLGLDQPPVQSENYHRHLSTHGFHPIIATSMTALGLAGISNLVKDKNVMNEAMLWYMQALKMTNSALASPKDVRSDNTLLATMLLSMFESTSNDRSLIAWTNHVEGAASLLKLRGREQFSTPAGRRMYMQTVGLLTVACMGRGVKLPDYVHDMNEEVMKHERVGDPGNQFYHLHIAIVDFRSQILNGEITDLHTILDKALELDAIGKSVFNNVNAEWEYDEVHTARDVPGIYSRYYHVYLHMSAAQTWNWVRYNRIYINDIIRNTLIAGLNSTPPTFTGTKFPQLLEESTATLQKMQADIFASMPQHLHITPSVAPVHSSLLSPSFPVEDMNRTTSAIPQDKRYFWSNFRAHMSTNEFTTPAIAQDRLPIIRVSGGYSSLWALYIAGSMPTGSMESRVYTVEILERIREEFGINQAGILSKALGVLMGTDGDGDGRKDSGYRRRVGKDGWKEIVVDYLPTVGEHVED</sequence>
<dbReference type="InterPro" id="IPR036864">
    <property type="entry name" value="Zn2-C6_fun-type_DNA-bd_sf"/>
</dbReference>
<dbReference type="PROSITE" id="PS50048">
    <property type="entry name" value="ZN2_CY6_FUNGAL_2"/>
    <property type="match status" value="1"/>
</dbReference>
<dbReference type="Proteomes" id="UP000799779">
    <property type="component" value="Unassembled WGS sequence"/>
</dbReference>
<dbReference type="InterPro" id="IPR053175">
    <property type="entry name" value="DHMBA_Reg_Transcription_Factor"/>
</dbReference>
<dbReference type="OrthoDB" id="2991872at2759"/>
<gene>
    <name evidence="3" type="ORF">P154DRAFT_463070</name>
</gene>
<name>A0A6A5WM22_9PLEO</name>
<dbReference type="CDD" id="cd00067">
    <property type="entry name" value="GAL4"/>
    <property type="match status" value="1"/>
</dbReference>
<feature type="domain" description="Zn(2)-C6 fungal-type" evidence="2">
    <location>
        <begin position="10"/>
        <end position="38"/>
    </location>
</feature>
<reference evidence="3" key="1">
    <citation type="journal article" date="2020" name="Stud. Mycol.">
        <title>101 Dothideomycetes genomes: a test case for predicting lifestyles and emergence of pathogens.</title>
        <authorList>
            <person name="Haridas S."/>
            <person name="Albert R."/>
            <person name="Binder M."/>
            <person name="Bloem J."/>
            <person name="Labutti K."/>
            <person name="Salamov A."/>
            <person name="Andreopoulos B."/>
            <person name="Baker S."/>
            <person name="Barry K."/>
            <person name="Bills G."/>
            <person name="Bluhm B."/>
            <person name="Cannon C."/>
            <person name="Castanera R."/>
            <person name="Culley D."/>
            <person name="Daum C."/>
            <person name="Ezra D."/>
            <person name="Gonzalez J."/>
            <person name="Henrissat B."/>
            <person name="Kuo A."/>
            <person name="Liang C."/>
            <person name="Lipzen A."/>
            <person name="Lutzoni F."/>
            <person name="Magnuson J."/>
            <person name="Mondo S."/>
            <person name="Nolan M."/>
            <person name="Ohm R."/>
            <person name="Pangilinan J."/>
            <person name="Park H.-J."/>
            <person name="Ramirez L."/>
            <person name="Alfaro M."/>
            <person name="Sun H."/>
            <person name="Tritt A."/>
            <person name="Yoshinaga Y."/>
            <person name="Zwiers L.-H."/>
            <person name="Turgeon B."/>
            <person name="Goodwin S."/>
            <person name="Spatafora J."/>
            <person name="Crous P."/>
            <person name="Grigoriev I."/>
        </authorList>
    </citation>
    <scope>NUCLEOTIDE SEQUENCE</scope>
    <source>
        <strain evidence="3">CBS 123094</strain>
    </source>
</reference>
<evidence type="ECO:0000313" key="4">
    <source>
        <dbReference type="Proteomes" id="UP000799779"/>
    </source>
</evidence>
<protein>
    <recommendedName>
        <fullName evidence="2">Zn(2)-C6 fungal-type domain-containing protein</fullName>
    </recommendedName>
</protein>
<accession>A0A6A5WM22</accession>
<dbReference type="SUPFAM" id="SSF57701">
    <property type="entry name" value="Zn2/Cys6 DNA-binding domain"/>
    <property type="match status" value="1"/>
</dbReference>
<keyword evidence="4" id="KW-1185">Reference proteome</keyword>
<dbReference type="GO" id="GO:0008270">
    <property type="term" value="F:zinc ion binding"/>
    <property type="evidence" value="ECO:0007669"/>
    <property type="project" value="InterPro"/>
</dbReference>
<dbReference type="Pfam" id="PF00172">
    <property type="entry name" value="Zn_clus"/>
    <property type="match status" value="1"/>
</dbReference>
<dbReference type="AlphaFoldDB" id="A0A6A5WM22"/>
<dbReference type="Gene3D" id="4.10.240.10">
    <property type="entry name" value="Zn(2)-C6 fungal-type DNA-binding domain"/>
    <property type="match status" value="1"/>
</dbReference>
<dbReference type="PROSITE" id="PS00463">
    <property type="entry name" value="ZN2_CY6_FUNGAL_1"/>
    <property type="match status" value="1"/>
</dbReference>
<proteinExistence type="predicted"/>
<dbReference type="PANTHER" id="PTHR38791:SF1">
    <property type="entry name" value="TRANSCRIPTION FACTOR, PUTATIVE-RELATED"/>
    <property type="match status" value="1"/>
</dbReference>
<dbReference type="InterPro" id="IPR001138">
    <property type="entry name" value="Zn2Cys6_DnaBD"/>
</dbReference>
<dbReference type="SMART" id="SM00066">
    <property type="entry name" value="GAL4"/>
    <property type="match status" value="1"/>
</dbReference>
<keyword evidence="1" id="KW-0539">Nucleus</keyword>
<evidence type="ECO:0000259" key="2">
    <source>
        <dbReference type="PROSITE" id="PS50048"/>
    </source>
</evidence>